<keyword evidence="5" id="KW-0282">Flagellum</keyword>
<dbReference type="InterPro" id="IPR051147">
    <property type="entry name" value="CFAP_domain-containing"/>
</dbReference>
<dbReference type="EMBL" id="JACAGB010000155">
    <property type="protein sequence ID" value="KAF6267176.1"/>
    <property type="molecule type" value="Genomic_DNA"/>
</dbReference>
<organism evidence="5 6">
    <name type="scientific">Pipistrellus kuhlii</name>
    <name type="common">Kuhl's pipistrelle</name>
    <dbReference type="NCBI Taxonomy" id="59472"/>
    <lineage>
        <taxon>Eukaryota</taxon>
        <taxon>Metazoa</taxon>
        <taxon>Chordata</taxon>
        <taxon>Craniata</taxon>
        <taxon>Vertebrata</taxon>
        <taxon>Euteleostomi</taxon>
        <taxon>Mammalia</taxon>
        <taxon>Eutheria</taxon>
        <taxon>Laurasiatheria</taxon>
        <taxon>Chiroptera</taxon>
        <taxon>Yangochiroptera</taxon>
        <taxon>Vespertilionidae</taxon>
        <taxon>Pipistrellus</taxon>
    </lineage>
</organism>
<evidence type="ECO:0000313" key="6">
    <source>
        <dbReference type="Proteomes" id="UP000558488"/>
    </source>
</evidence>
<evidence type="ECO:0000256" key="3">
    <source>
        <dbReference type="SAM" id="Coils"/>
    </source>
</evidence>
<name>A0A7J7QTL0_PIPKU</name>
<dbReference type="InterPro" id="IPR025252">
    <property type="entry name" value="DUF4200"/>
</dbReference>
<evidence type="ECO:0000256" key="2">
    <source>
        <dbReference type="ARBA" id="ARBA00023069"/>
    </source>
</evidence>
<dbReference type="GO" id="GO:0005856">
    <property type="term" value="C:cytoskeleton"/>
    <property type="evidence" value="ECO:0007669"/>
    <property type="project" value="UniProtKB-ARBA"/>
</dbReference>
<protein>
    <submittedName>
        <fullName evidence="5">Cilia and flagella associated protein 73</fullName>
    </submittedName>
</protein>
<feature type="domain" description="DUF4200" evidence="4">
    <location>
        <begin position="35"/>
        <end position="151"/>
    </location>
</feature>
<evidence type="ECO:0000313" key="5">
    <source>
        <dbReference type="EMBL" id="KAF6267176.1"/>
    </source>
</evidence>
<dbReference type="Proteomes" id="UP000558488">
    <property type="component" value="Unassembled WGS sequence"/>
</dbReference>
<comment type="caution">
    <text evidence="5">The sequence shown here is derived from an EMBL/GenBank/DDBJ whole genome shotgun (WGS) entry which is preliminary data.</text>
</comment>
<gene>
    <name evidence="5" type="ORF">mPipKuh1_002708</name>
</gene>
<dbReference type="PANTHER" id="PTHR21683:SF9">
    <property type="entry name" value="CILIA- AND FLAGELLA-ASSOCIATED PROTEIN 73"/>
    <property type="match status" value="1"/>
</dbReference>
<dbReference type="Pfam" id="PF13863">
    <property type="entry name" value="DUF4200"/>
    <property type="match status" value="1"/>
</dbReference>
<feature type="coiled-coil region" evidence="3">
    <location>
        <begin position="174"/>
        <end position="208"/>
    </location>
</feature>
<keyword evidence="2" id="KW-0969">Cilium</keyword>
<sequence length="308" mass="35745">MAVSWEKYPRRALQDKLPMKIPEQNPSRSLPVLCLLQKRQELMDVDQGLRAQKEAFQTRMVVLMQRREQLEQKKQELKGAFLRFDKFLQDAEARRSRAARRVAEARQGAGRQEAEAQRLRAQLEALRRERAPLRRRLERLGPGARLLERVLGQLPEFQEVPELVARFGALADTLAALRLREHELRAQLEEARARLRRLRDARRDELLRRGQQRAQLLGRLEAAREHAVHWESQWAQIQNTAAEKTLLLGRVRMAALNLYQLVCQHQRQPPALAMEDSEGQLEQVKLFLLDRSALLASLPRSEPETPAT</sequence>
<evidence type="ECO:0000259" key="4">
    <source>
        <dbReference type="Pfam" id="PF13863"/>
    </source>
</evidence>
<keyword evidence="6" id="KW-1185">Reference proteome</keyword>
<accession>A0A7J7QTL0</accession>
<keyword evidence="1 3" id="KW-0175">Coiled coil</keyword>
<proteinExistence type="predicted"/>
<evidence type="ECO:0000256" key="1">
    <source>
        <dbReference type="ARBA" id="ARBA00023054"/>
    </source>
</evidence>
<feature type="coiled-coil region" evidence="3">
    <location>
        <begin position="53"/>
        <end position="136"/>
    </location>
</feature>
<keyword evidence="2" id="KW-0966">Cell projection</keyword>
<dbReference type="PANTHER" id="PTHR21683">
    <property type="entry name" value="COILED-COIL DOMAIN-CONTAINING PROTEIN 42 LIKE-2-LIKE-RELATED"/>
    <property type="match status" value="1"/>
</dbReference>
<reference evidence="5 6" key="1">
    <citation type="journal article" date="2020" name="Nature">
        <title>Six reference-quality genomes reveal evolution of bat adaptations.</title>
        <authorList>
            <person name="Jebb D."/>
            <person name="Huang Z."/>
            <person name="Pippel M."/>
            <person name="Hughes G.M."/>
            <person name="Lavrichenko K."/>
            <person name="Devanna P."/>
            <person name="Winkler S."/>
            <person name="Jermiin L.S."/>
            <person name="Skirmuntt E.C."/>
            <person name="Katzourakis A."/>
            <person name="Burkitt-Gray L."/>
            <person name="Ray D.A."/>
            <person name="Sullivan K.A.M."/>
            <person name="Roscito J.G."/>
            <person name="Kirilenko B.M."/>
            <person name="Davalos L.M."/>
            <person name="Corthals A.P."/>
            <person name="Power M.L."/>
            <person name="Jones G."/>
            <person name="Ransome R.D."/>
            <person name="Dechmann D.K.N."/>
            <person name="Locatelli A.G."/>
            <person name="Puechmaille S.J."/>
            <person name="Fedrigo O."/>
            <person name="Jarvis E.D."/>
            <person name="Hiller M."/>
            <person name="Vernes S.C."/>
            <person name="Myers E.W."/>
            <person name="Teeling E.C."/>
        </authorList>
    </citation>
    <scope>NUCLEOTIDE SEQUENCE [LARGE SCALE GENOMIC DNA]</scope>
    <source>
        <strain evidence="5">MPipKuh1</strain>
        <tissue evidence="5">Flight muscle</tissue>
    </source>
</reference>
<dbReference type="AlphaFoldDB" id="A0A7J7QTL0"/>